<evidence type="ECO:0000313" key="1">
    <source>
        <dbReference type="EMBL" id="USP02765.1"/>
    </source>
</evidence>
<gene>
    <name evidence="1" type="ORF">LAJ60_07885</name>
</gene>
<accession>A0A9Q8YYY1</accession>
<proteinExistence type="predicted"/>
<reference evidence="1" key="1">
    <citation type="journal article" date="2022" name="Proc. Natl. Acad. Sci. U.S.A.">
        <title>Identification of the Bartonella autotransporter CFA as a protective antigen and hypervariable target of neutralizing antibodies in mice.</title>
        <authorList>
            <person name="Siewert L.K."/>
            <person name="Korotaev A."/>
            <person name="Sedzicki J."/>
            <person name="Fromm K."/>
            <person name="Pinschewer D.D."/>
            <person name="Dehio C."/>
        </authorList>
    </citation>
    <scope>NUCLEOTIDE SEQUENCE</scope>
    <source>
        <strain evidence="1">IBS296</strain>
    </source>
</reference>
<protein>
    <submittedName>
        <fullName evidence="1">Uncharacterized protein</fullName>
    </submittedName>
</protein>
<dbReference type="RefSeq" id="WP_244548723.1">
    <property type="nucleotide sequence ID" value="NZ_CP083444.1"/>
</dbReference>
<sequence length="78" mass="9064">MEIKRANELQELTTTVDTVSTQTKSESARRVIGTAESKFKSAYKEQGELFRSSEFVDFIKIIFLESFEITDYWLLGKF</sequence>
<dbReference type="Proteomes" id="UP001056980">
    <property type="component" value="Chromosome"/>
</dbReference>
<name>A0A9Q8YYY1_BARTA</name>
<dbReference type="AlphaFoldDB" id="A0A9Q8YYY1"/>
<dbReference type="KEGG" id="btay:LAJ60_07885"/>
<organism evidence="1 2">
    <name type="scientific">Bartonella taylorii</name>
    <dbReference type="NCBI Taxonomy" id="33046"/>
    <lineage>
        <taxon>Bacteria</taxon>
        <taxon>Pseudomonadati</taxon>
        <taxon>Pseudomonadota</taxon>
        <taxon>Alphaproteobacteria</taxon>
        <taxon>Hyphomicrobiales</taxon>
        <taxon>Bartonellaceae</taxon>
        <taxon>Bartonella</taxon>
    </lineage>
</organism>
<dbReference type="EMBL" id="CP083444">
    <property type="protein sequence ID" value="USP02765.1"/>
    <property type="molecule type" value="Genomic_DNA"/>
</dbReference>
<evidence type="ECO:0000313" key="2">
    <source>
        <dbReference type="Proteomes" id="UP001056980"/>
    </source>
</evidence>